<dbReference type="InterPro" id="IPR005119">
    <property type="entry name" value="LysR_subst-bd"/>
</dbReference>
<dbReference type="Gene3D" id="1.10.10.10">
    <property type="entry name" value="Winged helix-like DNA-binding domain superfamily/Winged helix DNA-binding domain"/>
    <property type="match status" value="1"/>
</dbReference>
<dbReference type="RefSeq" id="WP_073580038.1">
    <property type="nucleotide sequence ID" value="NZ_AP024897.1"/>
</dbReference>
<keyword evidence="7" id="KW-1185">Reference proteome</keyword>
<accession>A0A1M7YRD2</accession>
<proteinExistence type="inferred from homology"/>
<dbReference type="STRING" id="1117707.VQ7734_00869"/>
<dbReference type="GO" id="GO:0000976">
    <property type="term" value="F:transcription cis-regulatory region binding"/>
    <property type="evidence" value="ECO:0007669"/>
    <property type="project" value="TreeGrafter"/>
</dbReference>
<dbReference type="Pfam" id="PF03466">
    <property type="entry name" value="LysR_substrate"/>
    <property type="match status" value="1"/>
</dbReference>
<evidence type="ECO:0000256" key="4">
    <source>
        <dbReference type="ARBA" id="ARBA00023163"/>
    </source>
</evidence>
<dbReference type="PANTHER" id="PTHR30126">
    <property type="entry name" value="HTH-TYPE TRANSCRIPTIONAL REGULATOR"/>
    <property type="match status" value="1"/>
</dbReference>
<dbReference type="PRINTS" id="PR00039">
    <property type="entry name" value="HTHLYSR"/>
</dbReference>
<dbReference type="Proteomes" id="UP000184600">
    <property type="component" value="Unassembled WGS sequence"/>
</dbReference>
<evidence type="ECO:0000256" key="1">
    <source>
        <dbReference type="ARBA" id="ARBA00009437"/>
    </source>
</evidence>
<dbReference type="InterPro" id="IPR036388">
    <property type="entry name" value="WH-like_DNA-bd_sf"/>
</dbReference>
<evidence type="ECO:0000313" key="6">
    <source>
        <dbReference type="EMBL" id="SHO55150.1"/>
    </source>
</evidence>
<dbReference type="EMBL" id="FRFG01000011">
    <property type="protein sequence ID" value="SHO55150.1"/>
    <property type="molecule type" value="Genomic_DNA"/>
</dbReference>
<sequence>MEIRWLEDFIALARTRHFSRAADEQNVTQPTFSRRIKLLEEEMKVTLVDRNTLPLSLTPEGEIFLVCAETITRQLRETKIRCLEIHEQSQSQIRFVTSQALFLSFYRDEFEPFCQELGMKLDVNMRSSAWVGNDFINAMTANEADLLLCYWHPAIEYLEALDDENFESITLTQELLVPFSVASGEQTPLYALPGRTSDPLPYIAYDEHASLNLALTHHLKRQHDIAQLKVITSSLHSASVQAMICEGYGVGWLPMKLLRNSQSLLVRAGDSHWDVPLEIRLYRRKASSSSHLRHFWSQIRDAFHRI</sequence>
<evidence type="ECO:0000313" key="7">
    <source>
        <dbReference type="Proteomes" id="UP000184600"/>
    </source>
</evidence>
<evidence type="ECO:0000256" key="2">
    <source>
        <dbReference type="ARBA" id="ARBA00023015"/>
    </source>
</evidence>
<dbReference type="PROSITE" id="PS50931">
    <property type="entry name" value="HTH_LYSR"/>
    <property type="match status" value="1"/>
</dbReference>
<protein>
    <submittedName>
        <fullName evidence="6">HTH-type transcriptional regulator YjiE</fullName>
    </submittedName>
</protein>
<gene>
    <name evidence="6" type="primary">yjiE_1</name>
    <name evidence="6" type="ORF">VQ7734_00869</name>
</gene>
<keyword evidence="3" id="KW-0238">DNA-binding</keyword>
<dbReference type="InterPro" id="IPR036390">
    <property type="entry name" value="WH_DNA-bd_sf"/>
</dbReference>
<dbReference type="AlphaFoldDB" id="A0A1M7YRD2"/>
<dbReference type="FunFam" id="1.10.10.10:FF:000001">
    <property type="entry name" value="LysR family transcriptional regulator"/>
    <property type="match status" value="1"/>
</dbReference>
<organism evidence="6 7">
    <name type="scientific">Vibrio quintilis</name>
    <dbReference type="NCBI Taxonomy" id="1117707"/>
    <lineage>
        <taxon>Bacteria</taxon>
        <taxon>Pseudomonadati</taxon>
        <taxon>Pseudomonadota</taxon>
        <taxon>Gammaproteobacteria</taxon>
        <taxon>Vibrionales</taxon>
        <taxon>Vibrionaceae</taxon>
        <taxon>Vibrio</taxon>
    </lineage>
</organism>
<dbReference type="OrthoDB" id="6971749at2"/>
<evidence type="ECO:0000256" key="3">
    <source>
        <dbReference type="ARBA" id="ARBA00023125"/>
    </source>
</evidence>
<name>A0A1M7YRD2_9VIBR</name>
<feature type="domain" description="HTH lysR-type" evidence="5">
    <location>
        <begin position="1"/>
        <end position="58"/>
    </location>
</feature>
<dbReference type="PANTHER" id="PTHR30126:SF2">
    <property type="entry name" value="HTH-TYPE TRANSCRIPTIONAL REGULATOR YJIE"/>
    <property type="match status" value="1"/>
</dbReference>
<dbReference type="SUPFAM" id="SSF46785">
    <property type="entry name" value="Winged helix' DNA-binding domain"/>
    <property type="match status" value="1"/>
</dbReference>
<evidence type="ECO:0000259" key="5">
    <source>
        <dbReference type="PROSITE" id="PS50931"/>
    </source>
</evidence>
<keyword evidence="2" id="KW-0805">Transcription regulation</keyword>
<dbReference type="GO" id="GO:0003700">
    <property type="term" value="F:DNA-binding transcription factor activity"/>
    <property type="evidence" value="ECO:0007669"/>
    <property type="project" value="InterPro"/>
</dbReference>
<comment type="similarity">
    <text evidence="1">Belongs to the LysR transcriptional regulatory family.</text>
</comment>
<dbReference type="SUPFAM" id="SSF53850">
    <property type="entry name" value="Periplasmic binding protein-like II"/>
    <property type="match status" value="1"/>
</dbReference>
<dbReference type="InterPro" id="IPR000847">
    <property type="entry name" value="LysR_HTH_N"/>
</dbReference>
<reference evidence="7" key="1">
    <citation type="submission" date="2016-12" db="EMBL/GenBank/DDBJ databases">
        <authorList>
            <person name="Rodrigo-Torres L."/>
            <person name="Arahal R.D."/>
            <person name="Lucena T."/>
        </authorList>
    </citation>
    <scope>NUCLEOTIDE SEQUENCE [LARGE SCALE GENOMIC DNA]</scope>
</reference>
<keyword evidence="4" id="KW-0804">Transcription</keyword>
<dbReference type="Pfam" id="PF00126">
    <property type="entry name" value="HTH_1"/>
    <property type="match status" value="1"/>
</dbReference>